<reference evidence="3" key="2">
    <citation type="submission" date="2025-08" db="UniProtKB">
        <authorList>
            <consortium name="Ensembl"/>
        </authorList>
    </citation>
    <scope>IDENTIFICATION</scope>
</reference>
<organism evidence="3 4">
    <name type="scientific">Podarcis muralis</name>
    <name type="common">Wall lizard</name>
    <name type="synonym">Lacerta muralis</name>
    <dbReference type="NCBI Taxonomy" id="64176"/>
    <lineage>
        <taxon>Eukaryota</taxon>
        <taxon>Metazoa</taxon>
        <taxon>Chordata</taxon>
        <taxon>Craniata</taxon>
        <taxon>Vertebrata</taxon>
        <taxon>Euteleostomi</taxon>
        <taxon>Lepidosauria</taxon>
        <taxon>Squamata</taxon>
        <taxon>Bifurcata</taxon>
        <taxon>Unidentata</taxon>
        <taxon>Episquamata</taxon>
        <taxon>Laterata</taxon>
        <taxon>Lacertibaenia</taxon>
        <taxon>Lacertidae</taxon>
        <taxon>Podarcis</taxon>
    </lineage>
</organism>
<accession>A0A670JLQ9</accession>
<dbReference type="PROSITE" id="PS50013">
    <property type="entry name" value="CHROMO_2"/>
    <property type="match status" value="1"/>
</dbReference>
<evidence type="ECO:0000313" key="4">
    <source>
        <dbReference type="Proteomes" id="UP000472272"/>
    </source>
</evidence>
<name>A0A670JLQ9_PODMU</name>
<feature type="domain" description="Chromo" evidence="2">
    <location>
        <begin position="8"/>
        <end position="56"/>
    </location>
</feature>
<dbReference type="SUPFAM" id="SSF54160">
    <property type="entry name" value="Chromo domain-like"/>
    <property type="match status" value="1"/>
</dbReference>
<proteinExistence type="predicted"/>
<reference evidence="3 4" key="1">
    <citation type="journal article" date="2019" name="Proc. Natl. Acad. Sci. U.S.A.">
        <title>Regulatory changes in pterin and carotenoid genes underlie balanced color polymorphisms in the wall lizard.</title>
        <authorList>
            <person name="Andrade P."/>
            <person name="Pinho C."/>
            <person name="Perez I de Lanuza G."/>
            <person name="Afonso S."/>
            <person name="Brejcha J."/>
            <person name="Rubin C.J."/>
            <person name="Wallerman O."/>
            <person name="Pereira P."/>
            <person name="Sabatino S.J."/>
            <person name="Bellati A."/>
            <person name="Pellitteri-Rosa D."/>
            <person name="Bosakova Z."/>
            <person name="Bunikis I."/>
            <person name="Carretero M.A."/>
            <person name="Feiner N."/>
            <person name="Marsik P."/>
            <person name="Pauperio F."/>
            <person name="Salvi D."/>
            <person name="Soler L."/>
            <person name="While G.M."/>
            <person name="Uller T."/>
            <person name="Font E."/>
            <person name="Andersson L."/>
            <person name="Carneiro M."/>
        </authorList>
    </citation>
    <scope>NUCLEOTIDE SEQUENCE</scope>
</reference>
<dbReference type="InterPro" id="IPR023780">
    <property type="entry name" value="Chromo_domain"/>
</dbReference>
<protein>
    <recommendedName>
        <fullName evidence="2">Chromo domain-containing protein</fullName>
    </recommendedName>
</protein>
<dbReference type="Proteomes" id="UP000472272">
    <property type="component" value="Chromosome 11"/>
</dbReference>
<sequence length="128" mass="14833">MEEREQCNEVTEILDSRWRGGNVEYLVDWEGAPASEYTWVPEDSMSNNELVEEFQNFFPDKPKGKVRSLQEVFETTEDGEEFEGFPALDEEEEEDEGVEWGTPGLGGWRCVFEETDEEEDLPEINQLA</sequence>
<evidence type="ECO:0000313" key="3">
    <source>
        <dbReference type="Ensembl" id="ENSPMRP00000023907.1"/>
    </source>
</evidence>
<evidence type="ECO:0000259" key="2">
    <source>
        <dbReference type="PROSITE" id="PS50013"/>
    </source>
</evidence>
<dbReference type="InterPro" id="IPR000953">
    <property type="entry name" value="Chromo/chromo_shadow_dom"/>
</dbReference>
<dbReference type="Pfam" id="PF00385">
    <property type="entry name" value="Chromo"/>
    <property type="match status" value="1"/>
</dbReference>
<evidence type="ECO:0000256" key="1">
    <source>
        <dbReference type="ARBA" id="ARBA00004123"/>
    </source>
</evidence>
<dbReference type="AlphaFoldDB" id="A0A670JLQ9"/>
<dbReference type="Gene3D" id="2.40.50.40">
    <property type="match status" value="1"/>
</dbReference>
<dbReference type="InterPro" id="IPR016197">
    <property type="entry name" value="Chromo-like_dom_sf"/>
</dbReference>
<dbReference type="Ensembl" id="ENSPMRT00000025367.1">
    <property type="protein sequence ID" value="ENSPMRP00000023907.1"/>
    <property type="gene ID" value="ENSPMRG00000015472.1"/>
</dbReference>
<reference evidence="3" key="3">
    <citation type="submission" date="2025-09" db="UniProtKB">
        <authorList>
            <consortium name="Ensembl"/>
        </authorList>
    </citation>
    <scope>IDENTIFICATION</scope>
</reference>
<comment type="subcellular location">
    <subcellularLocation>
        <location evidence="1">Nucleus</location>
    </subcellularLocation>
</comment>
<dbReference type="SMART" id="SM00298">
    <property type="entry name" value="CHROMO"/>
    <property type="match status" value="1"/>
</dbReference>
<dbReference type="GO" id="GO:0005634">
    <property type="term" value="C:nucleus"/>
    <property type="evidence" value="ECO:0007669"/>
    <property type="project" value="UniProtKB-SubCell"/>
</dbReference>
<dbReference type="GeneTree" id="ENSGT00990000210604"/>
<keyword evidence="4" id="KW-1185">Reference proteome</keyword>